<dbReference type="InterPro" id="IPR035441">
    <property type="entry name" value="TFIIS/LEDGF_dom_sf"/>
</dbReference>
<keyword evidence="8" id="KW-0539">Nucleus</keyword>
<protein>
    <recommendedName>
        <fullName evidence="7">DNA 3'-5' helicase</fullName>
        <ecNumber evidence="7">5.6.2.4</ecNumber>
    </recommendedName>
</protein>
<dbReference type="Gene3D" id="3.40.50.300">
    <property type="entry name" value="P-loop containing nucleotide triphosphate hydrolases"/>
    <property type="match status" value="2"/>
</dbReference>
<dbReference type="PANTHER" id="PTHR13710">
    <property type="entry name" value="DNA HELICASE RECQ FAMILY MEMBER"/>
    <property type="match status" value="1"/>
</dbReference>
<dbReference type="InterPro" id="IPR004589">
    <property type="entry name" value="DNA_helicase_ATP-dep_RecQ"/>
</dbReference>
<evidence type="ECO:0000256" key="9">
    <source>
        <dbReference type="SAM" id="MobiDB-lite"/>
    </source>
</evidence>
<dbReference type="NCBIfam" id="TIGR00614">
    <property type="entry name" value="recQ_fam"/>
    <property type="match status" value="1"/>
</dbReference>
<dbReference type="InterPro" id="IPR014001">
    <property type="entry name" value="Helicase_ATP-bd"/>
</dbReference>
<comment type="catalytic activity">
    <reaction evidence="6">
        <text>Couples ATP hydrolysis with the unwinding of duplex DNA by translocating in the 3'-5' direction.</text>
        <dbReference type="EC" id="5.6.2.4"/>
    </reaction>
</comment>
<dbReference type="GO" id="GO:0005524">
    <property type="term" value="F:ATP binding"/>
    <property type="evidence" value="ECO:0007669"/>
    <property type="project" value="UniProtKB-KW"/>
</dbReference>
<feature type="compositionally biased region" description="Gly residues" evidence="9">
    <location>
        <begin position="597"/>
        <end position="607"/>
    </location>
</feature>
<evidence type="ECO:0000256" key="8">
    <source>
        <dbReference type="PROSITE-ProRule" id="PRU00649"/>
    </source>
</evidence>
<evidence type="ECO:0000256" key="5">
    <source>
        <dbReference type="ARBA" id="ARBA00022840"/>
    </source>
</evidence>
<dbReference type="AlphaFoldDB" id="A0A1D1ZVQ8"/>
<dbReference type="PANTHER" id="PTHR13710:SF155">
    <property type="entry name" value="ATP-DEPENDENT DNA HELICASE Q-LIKE 3"/>
    <property type="match status" value="1"/>
</dbReference>
<dbReference type="EC" id="5.6.2.4" evidence="7"/>
<dbReference type="EMBL" id="GDKF01007681">
    <property type="protein sequence ID" value="JAT70941.1"/>
    <property type="molecule type" value="Transcribed_RNA"/>
</dbReference>
<dbReference type="PROSITE" id="PS51319">
    <property type="entry name" value="TFIIS_N"/>
    <property type="match status" value="1"/>
</dbReference>
<dbReference type="InterPro" id="IPR011545">
    <property type="entry name" value="DEAD/DEAH_box_helicase_dom"/>
</dbReference>
<dbReference type="GO" id="GO:0005634">
    <property type="term" value="C:nucleus"/>
    <property type="evidence" value="ECO:0007669"/>
    <property type="project" value="UniProtKB-SubCell"/>
</dbReference>
<evidence type="ECO:0000256" key="4">
    <source>
        <dbReference type="ARBA" id="ARBA00022806"/>
    </source>
</evidence>
<organism evidence="13">
    <name type="scientific">Auxenochlorella protothecoides</name>
    <name type="common">Green microalga</name>
    <name type="synonym">Chlorella protothecoides</name>
    <dbReference type="NCBI Taxonomy" id="3075"/>
    <lineage>
        <taxon>Eukaryota</taxon>
        <taxon>Viridiplantae</taxon>
        <taxon>Chlorophyta</taxon>
        <taxon>core chlorophytes</taxon>
        <taxon>Trebouxiophyceae</taxon>
        <taxon>Chlorellales</taxon>
        <taxon>Chlorellaceae</taxon>
        <taxon>Auxenochlorella</taxon>
    </lineage>
</organism>
<dbReference type="GO" id="GO:0003676">
    <property type="term" value="F:nucleic acid binding"/>
    <property type="evidence" value="ECO:0007669"/>
    <property type="project" value="InterPro"/>
</dbReference>
<feature type="region of interest" description="Disordered" evidence="9">
    <location>
        <begin position="405"/>
        <end position="430"/>
    </location>
</feature>
<evidence type="ECO:0000256" key="3">
    <source>
        <dbReference type="ARBA" id="ARBA00022801"/>
    </source>
</evidence>
<reference evidence="13" key="1">
    <citation type="submission" date="2015-08" db="EMBL/GenBank/DDBJ databases">
        <authorList>
            <person name="Babu N.S."/>
            <person name="Beckwith C.J."/>
            <person name="Beseler K.G."/>
            <person name="Brison A."/>
            <person name="Carone J.V."/>
            <person name="Caskin T.P."/>
            <person name="Diamond M."/>
            <person name="Durham M.E."/>
            <person name="Foxe J.M."/>
            <person name="Go M."/>
            <person name="Henderson B.A."/>
            <person name="Jones I.B."/>
            <person name="McGettigan J.A."/>
            <person name="Micheletti S.J."/>
            <person name="Nasrallah M.E."/>
            <person name="Ortiz D."/>
            <person name="Piller C.R."/>
            <person name="Privatt S.R."/>
            <person name="Schneider S.L."/>
            <person name="Sharp S."/>
            <person name="Smith T.C."/>
            <person name="Stanton J.D."/>
            <person name="Ullery H.E."/>
            <person name="Wilson R.J."/>
            <person name="Serrano M.G."/>
            <person name="Buck G."/>
            <person name="Lee V."/>
            <person name="Wang Y."/>
            <person name="Carvalho R."/>
            <person name="Voegtly L."/>
            <person name="Shi R."/>
            <person name="Duckworth R."/>
            <person name="Johnson A."/>
            <person name="Loviza R."/>
            <person name="Walstead R."/>
            <person name="Shah Z."/>
            <person name="Kiflezghi M."/>
            <person name="Wade K."/>
            <person name="Ball S.L."/>
            <person name="Bradley K.W."/>
            <person name="Asai D.J."/>
            <person name="Bowman C.A."/>
            <person name="Russell D.A."/>
            <person name="Pope W.H."/>
            <person name="Jacobs-Sera D."/>
            <person name="Hendrix R.W."/>
            <person name="Hatfull G.F."/>
        </authorList>
    </citation>
    <scope>NUCLEOTIDE SEQUENCE</scope>
</reference>
<evidence type="ECO:0000259" key="11">
    <source>
        <dbReference type="PROSITE" id="PS51194"/>
    </source>
</evidence>
<dbReference type="Pfam" id="PF00271">
    <property type="entry name" value="Helicase_C"/>
    <property type="match status" value="1"/>
</dbReference>
<proteinExistence type="inferred from homology"/>
<dbReference type="GO" id="GO:0043138">
    <property type="term" value="F:3'-5' DNA helicase activity"/>
    <property type="evidence" value="ECO:0007669"/>
    <property type="project" value="UniProtKB-EC"/>
</dbReference>
<dbReference type="GO" id="GO:0005694">
    <property type="term" value="C:chromosome"/>
    <property type="evidence" value="ECO:0007669"/>
    <property type="project" value="TreeGrafter"/>
</dbReference>
<dbReference type="SUPFAM" id="SSF52540">
    <property type="entry name" value="P-loop containing nucleoside triphosphate hydrolases"/>
    <property type="match status" value="1"/>
</dbReference>
<feature type="region of interest" description="Disordered" evidence="9">
    <location>
        <begin position="597"/>
        <end position="617"/>
    </location>
</feature>
<evidence type="ECO:0000256" key="7">
    <source>
        <dbReference type="ARBA" id="ARBA00034808"/>
    </source>
</evidence>
<evidence type="ECO:0000256" key="6">
    <source>
        <dbReference type="ARBA" id="ARBA00034617"/>
    </source>
</evidence>
<name>A0A1D1ZVQ8_AUXPR</name>
<evidence type="ECO:0000256" key="1">
    <source>
        <dbReference type="ARBA" id="ARBA00005446"/>
    </source>
</evidence>
<keyword evidence="4" id="KW-0347">Helicase</keyword>
<dbReference type="SMART" id="SM00490">
    <property type="entry name" value="HELICc"/>
    <property type="match status" value="1"/>
</dbReference>
<dbReference type="GO" id="GO:0005737">
    <property type="term" value="C:cytoplasm"/>
    <property type="evidence" value="ECO:0007669"/>
    <property type="project" value="TreeGrafter"/>
</dbReference>
<dbReference type="SUPFAM" id="SSF47676">
    <property type="entry name" value="Conserved domain common to transcription factors TFIIS, elongin A, CRSP70"/>
    <property type="match status" value="1"/>
</dbReference>
<comment type="subcellular location">
    <subcellularLocation>
        <location evidence="8">Nucleus</location>
    </subcellularLocation>
</comment>
<dbReference type="GO" id="GO:0000724">
    <property type="term" value="P:double-strand break repair via homologous recombination"/>
    <property type="evidence" value="ECO:0007669"/>
    <property type="project" value="TreeGrafter"/>
</dbReference>
<feature type="region of interest" description="Disordered" evidence="9">
    <location>
        <begin position="243"/>
        <end position="262"/>
    </location>
</feature>
<accession>A0A1D1ZVQ8</accession>
<evidence type="ECO:0000259" key="12">
    <source>
        <dbReference type="PROSITE" id="PS51319"/>
    </source>
</evidence>
<dbReference type="Pfam" id="PF00270">
    <property type="entry name" value="DEAD"/>
    <property type="match status" value="1"/>
</dbReference>
<dbReference type="FunFam" id="3.40.50.300:FF:001389">
    <property type="entry name" value="ATP-dependent DNA helicase RecQ"/>
    <property type="match status" value="1"/>
</dbReference>
<dbReference type="InterPro" id="IPR027417">
    <property type="entry name" value="P-loop_NTPase"/>
</dbReference>
<dbReference type="GO" id="GO:0009378">
    <property type="term" value="F:four-way junction helicase activity"/>
    <property type="evidence" value="ECO:0007669"/>
    <property type="project" value="TreeGrafter"/>
</dbReference>
<dbReference type="PROSITE" id="PS51194">
    <property type="entry name" value="HELICASE_CTER"/>
    <property type="match status" value="1"/>
</dbReference>
<sequence>MTVEGGVPPGLREEALQLLHKHWEHDAFRPNQLEAITAAMAGRDCLVLMSTGSGKSLCFCLPPLLAGGHGPGVALVVSPLIALMEDQVQGLRARGVPAAALSSSLPTQQRRDLLADLQAPRPETRVLFVTPEYLATAPADALLGGLAAAGKLTLFAVDEAHCISSWGHDFRASYRKLGSLRSRFPEVPIMALTATATARVQDDIVSQLRLRDPVRLASSFDRPNIHYSVVYLDMAASTPFLPATPAHSAEGSSPREQWADDDPAPHVTRLLQQHRPRAAIVYCRSRELVESVALALARAGTAARPYHAGLGAAQRAETQAAWSARQLPVIVATIAFGMGIDRPDVDLVIHATLPKSLEGYYQESGRSGRDGSPARAILLCSHRDCGALRYLAALELRRAAQKGGGAAGRSAVGGVRGAGAGDASDDASRDASGPVVDYCLVARCRRRALLAHFGEWLTVGSGKAGEALGHGCCDVCDAPAAVALAARAAALGPSTTPRLARPGHTQEGRAPDLLDFERERPHEGLDFEDDPDRREAACEVQRAQSRVTARAEAAAAGAVRRAKRGGADVLEALEAAERRHLPVPPRPGPSSLLARLEGGGGSGGGVGAEARRQRPRADADPAAVAAALAAVERRLASAMGANPALAPHAHAAARLAATLFVPGAALATVKARAANFILRASRAGRVEDVVGLPQVLDADGAGDVLLGRQPEAGDGSQTDSAIATALEGIARGGQALKMGGEVGDALALEGLLTGLVRRPISAAQLAASGAGKGARRLQSHPCTRVAQAARDLVERWKAGLMKQG</sequence>
<dbReference type="InterPro" id="IPR001650">
    <property type="entry name" value="Helicase_C-like"/>
</dbReference>
<comment type="similarity">
    <text evidence="1">Belongs to the helicase family. RecQ subfamily.</text>
</comment>
<dbReference type="SMART" id="SM00487">
    <property type="entry name" value="DEXDc"/>
    <property type="match status" value="1"/>
</dbReference>
<dbReference type="Pfam" id="PF08711">
    <property type="entry name" value="Med26"/>
    <property type="match status" value="1"/>
</dbReference>
<evidence type="ECO:0000259" key="10">
    <source>
        <dbReference type="PROSITE" id="PS51192"/>
    </source>
</evidence>
<evidence type="ECO:0000313" key="13">
    <source>
        <dbReference type="EMBL" id="JAT70941.1"/>
    </source>
</evidence>
<evidence type="ECO:0000256" key="2">
    <source>
        <dbReference type="ARBA" id="ARBA00022741"/>
    </source>
</evidence>
<feature type="domain" description="TFIIS N-terminal" evidence="12">
    <location>
        <begin position="727"/>
        <end position="803"/>
    </location>
</feature>
<dbReference type="GO" id="GO:0016787">
    <property type="term" value="F:hydrolase activity"/>
    <property type="evidence" value="ECO:0007669"/>
    <property type="project" value="UniProtKB-KW"/>
</dbReference>
<keyword evidence="3" id="KW-0378">Hydrolase</keyword>
<feature type="domain" description="Helicase ATP-binding" evidence="10">
    <location>
        <begin position="36"/>
        <end position="214"/>
    </location>
</feature>
<dbReference type="CDD" id="cd17920">
    <property type="entry name" value="DEXHc_RecQ"/>
    <property type="match status" value="1"/>
</dbReference>
<dbReference type="PROSITE" id="PS51192">
    <property type="entry name" value="HELICASE_ATP_BIND_1"/>
    <property type="match status" value="1"/>
</dbReference>
<keyword evidence="2" id="KW-0547">Nucleotide-binding</keyword>
<feature type="domain" description="Helicase C-terminal" evidence="11">
    <location>
        <begin position="262"/>
        <end position="416"/>
    </location>
</feature>
<gene>
    <name evidence="13" type="ORF">g.72371</name>
</gene>
<dbReference type="InterPro" id="IPR017923">
    <property type="entry name" value="TFIIS_N"/>
</dbReference>
<keyword evidence="5" id="KW-0067">ATP-binding</keyword>